<name>A0A2Z6QRX3_9GLOM</name>
<reference evidence="2 4" key="1">
    <citation type="submission" date="2017-11" db="EMBL/GenBank/DDBJ databases">
        <title>The genome of Rhizophagus clarus HR1 reveals common genetic basis of auxotrophy among arbuscular mycorrhizal fungi.</title>
        <authorList>
            <person name="Kobayashi Y."/>
        </authorList>
    </citation>
    <scope>NUCLEOTIDE SEQUENCE [LARGE SCALE GENOMIC DNA]</scope>
    <source>
        <strain evidence="2 4">HR1</strain>
    </source>
</reference>
<proteinExistence type="predicted"/>
<accession>A0A2Z6QRX3</accession>
<comment type="caution">
    <text evidence="2">The sequence shown here is derived from an EMBL/GenBank/DDBJ whole genome shotgun (WGS) entry which is preliminary data.</text>
</comment>
<sequence>MNKEVTSQLGEELNENKSNNENNSSNSEEKMLDDSDDDGYSRYNKYEYDRGYYYYDEKYEMKTSSMISFIISLITV</sequence>
<keyword evidence="4" id="KW-1185">Reference proteome</keyword>
<dbReference type="AlphaFoldDB" id="A0A2Z6QRX3"/>
<organism evidence="2 4">
    <name type="scientific">Rhizophagus clarus</name>
    <dbReference type="NCBI Taxonomy" id="94130"/>
    <lineage>
        <taxon>Eukaryota</taxon>
        <taxon>Fungi</taxon>
        <taxon>Fungi incertae sedis</taxon>
        <taxon>Mucoromycota</taxon>
        <taxon>Glomeromycotina</taxon>
        <taxon>Glomeromycetes</taxon>
        <taxon>Glomerales</taxon>
        <taxon>Glomeraceae</taxon>
        <taxon>Rhizophagus</taxon>
    </lineage>
</organism>
<dbReference type="EMBL" id="BEXD01000025">
    <property type="protein sequence ID" value="GBB83488.1"/>
    <property type="molecule type" value="Genomic_DNA"/>
</dbReference>
<feature type="region of interest" description="Disordered" evidence="1">
    <location>
        <begin position="1"/>
        <end position="43"/>
    </location>
</feature>
<reference evidence="3" key="2">
    <citation type="submission" date="2019-10" db="EMBL/GenBank/DDBJ databases">
        <title>Conservation and host-specific expression of non-tandemly repeated heterogenous ribosome RNA gene in arbuscular mycorrhizal fungi.</title>
        <authorList>
            <person name="Maeda T."/>
            <person name="Kobayashi Y."/>
            <person name="Nakagawa T."/>
            <person name="Ezawa T."/>
            <person name="Yamaguchi K."/>
            <person name="Bino T."/>
            <person name="Nishimoto Y."/>
            <person name="Shigenobu S."/>
            <person name="Kawaguchi M."/>
        </authorList>
    </citation>
    <scope>NUCLEOTIDE SEQUENCE</scope>
    <source>
        <strain evidence="3">HR1</strain>
    </source>
</reference>
<evidence type="ECO:0000256" key="1">
    <source>
        <dbReference type="SAM" id="MobiDB-lite"/>
    </source>
</evidence>
<feature type="compositionally biased region" description="Low complexity" evidence="1">
    <location>
        <begin position="16"/>
        <end position="26"/>
    </location>
</feature>
<protein>
    <submittedName>
        <fullName evidence="2">Uncharacterized protein</fullName>
    </submittedName>
</protein>
<gene>
    <name evidence="3" type="ORF">RCL2_000392200</name>
    <name evidence="2" type="ORF">RclHR1_01020029</name>
</gene>
<dbReference type="Proteomes" id="UP000615446">
    <property type="component" value="Unassembled WGS sequence"/>
</dbReference>
<dbReference type="Proteomes" id="UP000247702">
    <property type="component" value="Unassembled WGS sequence"/>
</dbReference>
<evidence type="ECO:0000313" key="2">
    <source>
        <dbReference type="EMBL" id="GBB83488.1"/>
    </source>
</evidence>
<dbReference type="EMBL" id="BLAL01000021">
    <property type="protein sequence ID" value="GES76522.1"/>
    <property type="molecule type" value="Genomic_DNA"/>
</dbReference>
<evidence type="ECO:0000313" key="3">
    <source>
        <dbReference type="EMBL" id="GES76522.1"/>
    </source>
</evidence>
<evidence type="ECO:0000313" key="4">
    <source>
        <dbReference type="Proteomes" id="UP000247702"/>
    </source>
</evidence>